<accession>A0A1Q2CVZ1</accession>
<proteinExistence type="predicted"/>
<evidence type="ECO:0000256" key="4">
    <source>
        <dbReference type="PROSITE-ProRule" id="PRU00335"/>
    </source>
</evidence>
<dbReference type="InterPro" id="IPR009057">
    <property type="entry name" value="Homeodomain-like_sf"/>
</dbReference>
<evidence type="ECO:0000313" key="7">
    <source>
        <dbReference type="EMBL" id="AQP50292.1"/>
    </source>
</evidence>
<dbReference type="Gene3D" id="1.10.10.60">
    <property type="entry name" value="Homeodomain-like"/>
    <property type="match status" value="1"/>
</dbReference>
<feature type="DNA-binding region" description="H-T-H motif" evidence="4">
    <location>
        <begin position="18"/>
        <end position="37"/>
    </location>
</feature>
<dbReference type="AlphaFoldDB" id="A0A1Q2CVZ1"/>
<dbReference type="EMBL" id="CP019607">
    <property type="protein sequence ID" value="AQP50292.1"/>
    <property type="molecule type" value="Genomic_DNA"/>
</dbReference>
<feature type="compositionally biased region" description="Pro residues" evidence="5">
    <location>
        <begin position="218"/>
        <end position="232"/>
    </location>
</feature>
<dbReference type="KEGG" id="tfa:BW733_05030"/>
<dbReference type="Pfam" id="PF13305">
    <property type="entry name" value="TetR_C_33"/>
    <property type="match status" value="1"/>
</dbReference>
<dbReference type="STRING" id="399497.BW733_05030"/>
<dbReference type="InterPro" id="IPR036271">
    <property type="entry name" value="Tet_transcr_reg_TetR-rel_C_sf"/>
</dbReference>
<keyword evidence="3" id="KW-0804">Transcription</keyword>
<evidence type="ECO:0000256" key="3">
    <source>
        <dbReference type="ARBA" id="ARBA00023163"/>
    </source>
</evidence>
<feature type="region of interest" description="Disordered" evidence="5">
    <location>
        <begin position="176"/>
        <end position="244"/>
    </location>
</feature>
<name>A0A1Q2CVZ1_9ACTN</name>
<evidence type="ECO:0000256" key="1">
    <source>
        <dbReference type="ARBA" id="ARBA00023015"/>
    </source>
</evidence>
<dbReference type="GO" id="GO:0003677">
    <property type="term" value="F:DNA binding"/>
    <property type="evidence" value="ECO:0007669"/>
    <property type="project" value="UniProtKB-UniRule"/>
</dbReference>
<evidence type="ECO:0000313" key="8">
    <source>
        <dbReference type="Proteomes" id="UP000188235"/>
    </source>
</evidence>
<dbReference type="Gene3D" id="1.10.357.10">
    <property type="entry name" value="Tetracycline Repressor, domain 2"/>
    <property type="match status" value="1"/>
</dbReference>
<keyword evidence="1" id="KW-0805">Transcription regulation</keyword>
<sequence>MTEVAGDLVDRHGAEALTLALVAKEVGVATPSLYKHVGGLDDLRSRVSAAATIQLSKALAEATVGLAGRDALVALASTYRSYAAEHPGLYPLTQVAPTSEDHQQAASGTMAVVAAALNDYAIDRERRTDAIRMVRAALHGFVDLECRGGFGLPEDPTSSFDLLVDALDEALGRLGRRSGQYPTRSSPSRHCSPTPVGTPADSSSSQSGGACITNSRSQPPPWSAQITWPPPQSLDSLPSTNPDG</sequence>
<organism evidence="7 8">
    <name type="scientific">Tessaracoccus flavescens</name>
    <dbReference type="NCBI Taxonomy" id="399497"/>
    <lineage>
        <taxon>Bacteria</taxon>
        <taxon>Bacillati</taxon>
        <taxon>Actinomycetota</taxon>
        <taxon>Actinomycetes</taxon>
        <taxon>Propionibacteriales</taxon>
        <taxon>Propionibacteriaceae</taxon>
        <taxon>Tessaracoccus</taxon>
    </lineage>
</organism>
<evidence type="ECO:0000256" key="2">
    <source>
        <dbReference type="ARBA" id="ARBA00023125"/>
    </source>
</evidence>
<dbReference type="SUPFAM" id="SSF48498">
    <property type="entry name" value="Tetracyclin repressor-like, C-terminal domain"/>
    <property type="match status" value="1"/>
</dbReference>
<feature type="compositionally biased region" description="Polar residues" evidence="5">
    <location>
        <begin position="180"/>
        <end position="191"/>
    </location>
</feature>
<dbReference type="InterPro" id="IPR001647">
    <property type="entry name" value="HTH_TetR"/>
</dbReference>
<evidence type="ECO:0000259" key="6">
    <source>
        <dbReference type="PROSITE" id="PS50977"/>
    </source>
</evidence>
<feature type="compositionally biased region" description="Polar residues" evidence="5">
    <location>
        <begin position="233"/>
        <end position="244"/>
    </location>
</feature>
<dbReference type="PROSITE" id="PS50977">
    <property type="entry name" value="HTH_TETR_2"/>
    <property type="match status" value="1"/>
</dbReference>
<dbReference type="SUPFAM" id="SSF46689">
    <property type="entry name" value="Homeodomain-like"/>
    <property type="match status" value="1"/>
</dbReference>
<gene>
    <name evidence="7" type="ORF">BW733_05030</name>
</gene>
<reference evidence="7 8" key="1">
    <citation type="journal article" date="2008" name="Int. J. Syst. Evol. Microbiol.">
        <title>Tessaracoccus flavescens sp. nov., isolated from marine sediment.</title>
        <authorList>
            <person name="Lee D.W."/>
            <person name="Lee S.D."/>
        </authorList>
    </citation>
    <scope>NUCLEOTIDE SEQUENCE [LARGE SCALE GENOMIC DNA]</scope>
    <source>
        <strain evidence="7 8">SST-39T</strain>
    </source>
</reference>
<dbReference type="Proteomes" id="UP000188235">
    <property type="component" value="Chromosome"/>
</dbReference>
<dbReference type="InterPro" id="IPR025996">
    <property type="entry name" value="MT1864/Rv1816-like_C"/>
</dbReference>
<keyword evidence="2 4" id="KW-0238">DNA-binding</keyword>
<feature type="domain" description="HTH tetR-type" evidence="6">
    <location>
        <begin position="1"/>
        <end position="55"/>
    </location>
</feature>
<keyword evidence="8" id="KW-1185">Reference proteome</keyword>
<protein>
    <recommendedName>
        <fullName evidence="6">HTH tetR-type domain-containing protein</fullName>
    </recommendedName>
</protein>
<feature type="compositionally biased region" description="Polar residues" evidence="5">
    <location>
        <begin position="200"/>
        <end position="217"/>
    </location>
</feature>
<dbReference type="RefSeq" id="WP_202970286.1">
    <property type="nucleotide sequence ID" value="NZ_CP019607.1"/>
</dbReference>
<evidence type="ECO:0000256" key="5">
    <source>
        <dbReference type="SAM" id="MobiDB-lite"/>
    </source>
</evidence>